<dbReference type="InterPro" id="IPR000960">
    <property type="entry name" value="Flavin_mOase"/>
</dbReference>
<keyword evidence="9" id="KW-1133">Transmembrane helix</keyword>
<dbReference type="SUPFAM" id="SSF51905">
    <property type="entry name" value="FAD/NAD(P)-binding domain"/>
    <property type="match status" value="1"/>
</dbReference>
<evidence type="ECO:0000256" key="11">
    <source>
        <dbReference type="ARBA" id="ARBA00023033"/>
    </source>
</evidence>
<dbReference type="GO" id="GO:0050661">
    <property type="term" value="F:NADP binding"/>
    <property type="evidence" value="ECO:0007669"/>
    <property type="project" value="InterPro"/>
</dbReference>
<proteinExistence type="inferred from homology"/>
<evidence type="ECO:0000256" key="6">
    <source>
        <dbReference type="ARBA" id="ARBA00022827"/>
    </source>
</evidence>
<dbReference type="Gene3D" id="3.50.50.60">
    <property type="entry name" value="FAD/NAD(P)-binding domain"/>
    <property type="match status" value="2"/>
</dbReference>
<keyword evidence="4" id="KW-0285">Flavoprotein</keyword>
<gene>
    <name evidence="13" type="primary">Fmo5_2</name>
    <name evidence="13" type="ORF">GTO96_0009087</name>
</gene>
<evidence type="ECO:0000256" key="8">
    <source>
        <dbReference type="ARBA" id="ARBA00022857"/>
    </source>
</evidence>
<evidence type="ECO:0000256" key="5">
    <source>
        <dbReference type="ARBA" id="ARBA00022692"/>
    </source>
</evidence>
<dbReference type="PANTHER" id="PTHR23023">
    <property type="entry name" value="DIMETHYLANILINE MONOOXYGENASE"/>
    <property type="match status" value="1"/>
</dbReference>
<dbReference type="PIRSF" id="PIRSF000332">
    <property type="entry name" value="FMO"/>
    <property type="match status" value="1"/>
</dbReference>
<sequence length="367" mass="41560">MDASVRVLQDPHVLRLNWTGRWAPGGHTPDGDVCRGHVYRREKTRHNSPTGGAVQMKRRIAVIGAGASGLAAVKCCLDEGLEPMCFEQSDGLGGLWRFKEDPEDGRSSIYRSVIINSSKEMMCFSDFPIPDDFANFMHNSKILDYFHLYARHFDLLRYIRFKTTVRRVKMRPDFARSGQWEVVTATSGGLEESAIFDGVMVCTGHHTYPHLPLQDFPGESERPAGSSWPREVGSHKVNLNPCLSGIETFQGEYFHSREYKGPEKFLGKRVVVIGIGNSGGDLAVELSRIADQVFLSTRRGCWVLNRILDDGLPYDMLLLTRFASLLKKILPLTFLNWMEEQKLNKRFDHKLYGLQAKHRYLIAAHAS</sequence>
<evidence type="ECO:0000256" key="4">
    <source>
        <dbReference type="ARBA" id="ARBA00022630"/>
    </source>
</evidence>
<dbReference type="GO" id="GO:0050660">
    <property type="term" value="F:flavin adenine dinucleotide binding"/>
    <property type="evidence" value="ECO:0007669"/>
    <property type="project" value="InterPro"/>
</dbReference>
<dbReference type="InterPro" id="IPR036188">
    <property type="entry name" value="FAD/NAD-bd_sf"/>
</dbReference>
<keyword evidence="8" id="KW-0521">NADP</keyword>
<evidence type="ECO:0000256" key="2">
    <source>
        <dbReference type="ARBA" id="ARBA00004524"/>
    </source>
</evidence>
<name>A0A8X7X7H7_POLSE</name>
<evidence type="ECO:0000256" key="1">
    <source>
        <dbReference type="ARBA" id="ARBA00001974"/>
    </source>
</evidence>
<comment type="cofactor">
    <cofactor evidence="1">
        <name>FAD</name>
        <dbReference type="ChEBI" id="CHEBI:57692"/>
    </cofactor>
</comment>
<comment type="caution">
    <text evidence="13">The sequence shown here is derived from an EMBL/GenBank/DDBJ whole genome shotgun (WGS) entry which is preliminary data.</text>
</comment>
<dbReference type="Proteomes" id="UP000886611">
    <property type="component" value="Unassembled WGS sequence"/>
</dbReference>
<dbReference type="GO" id="GO:0004499">
    <property type="term" value="F:N,N-dimethylaniline monooxygenase activity"/>
    <property type="evidence" value="ECO:0007669"/>
    <property type="project" value="InterPro"/>
</dbReference>
<dbReference type="InterPro" id="IPR020946">
    <property type="entry name" value="Flavin_mOase-like"/>
</dbReference>
<reference evidence="13 14" key="1">
    <citation type="journal article" date="2021" name="Cell">
        <title>Tracing the genetic footprints of vertebrate landing in non-teleost ray-finned fishes.</title>
        <authorList>
            <person name="Bi X."/>
            <person name="Wang K."/>
            <person name="Yang L."/>
            <person name="Pan H."/>
            <person name="Jiang H."/>
            <person name="Wei Q."/>
            <person name="Fang M."/>
            <person name="Yu H."/>
            <person name="Zhu C."/>
            <person name="Cai Y."/>
            <person name="He Y."/>
            <person name="Gan X."/>
            <person name="Zeng H."/>
            <person name="Yu D."/>
            <person name="Zhu Y."/>
            <person name="Jiang H."/>
            <person name="Qiu Q."/>
            <person name="Yang H."/>
            <person name="Zhang Y.E."/>
            <person name="Wang W."/>
            <person name="Zhu M."/>
            <person name="He S."/>
            <person name="Zhang G."/>
        </authorList>
    </citation>
    <scope>NUCLEOTIDE SEQUENCE [LARGE SCALE GENOMIC DNA]</scope>
    <source>
        <strain evidence="13">Bchr_013</strain>
    </source>
</reference>
<dbReference type="FunFam" id="3.50.50.60:FF:000073">
    <property type="entry name" value="Dimethylaniline monooxygenase [N-oxide-forming]"/>
    <property type="match status" value="1"/>
</dbReference>
<comment type="subcellular location">
    <subcellularLocation>
        <location evidence="2">Microsome membrane</location>
    </subcellularLocation>
</comment>
<evidence type="ECO:0000256" key="3">
    <source>
        <dbReference type="ARBA" id="ARBA00009183"/>
    </source>
</evidence>
<evidence type="ECO:0000256" key="10">
    <source>
        <dbReference type="ARBA" id="ARBA00023002"/>
    </source>
</evidence>
<dbReference type="PRINTS" id="PR00370">
    <property type="entry name" value="FMOXYGENASE"/>
</dbReference>
<keyword evidence="7" id="KW-0492">Microsome</keyword>
<feature type="non-terminal residue" evidence="13">
    <location>
        <position position="1"/>
    </location>
</feature>
<accession>A0A8X7X7H7</accession>
<evidence type="ECO:0000313" key="13">
    <source>
        <dbReference type="EMBL" id="KAG2461387.1"/>
    </source>
</evidence>
<feature type="non-terminal residue" evidence="13">
    <location>
        <position position="367"/>
    </location>
</feature>
<keyword evidence="10" id="KW-0560">Oxidoreductase</keyword>
<dbReference type="AlphaFoldDB" id="A0A8X7X7H7"/>
<evidence type="ECO:0000256" key="12">
    <source>
        <dbReference type="ARBA" id="ARBA00023136"/>
    </source>
</evidence>
<keyword evidence="12" id="KW-0472">Membrane</keyword>
<keyword evidence="6" id="KW-0274">FAD</keyword>
<dbReference type="Pfam" id="PF00743">
    <property type="entry name" value="FMO-like"/>
    <property type="match status" value="2"/>
</dbReference>
<keyword evidence="14" id="KW-1185">Reference proteome</keyword>
<comment type="similarity">
    <text evidence="3">Belongs to the FMO family.</text>
</comment>
<dbReference type="EMBL" id="JAATIS010004524">
    <property type="protein sequence ID" value="KAG2461387.1"/>
    <property type="molecule type" value="Genomic_DNA"/>
</dbReference>
<keyword evidence="7" id="KW-0256">Endoplasmic reticulum</keyword>
<dbReference type="InterPro" id="IPR050346">
    <property type="entry name" value="FMO-like"/>
</dbReference>
<keyword evidence="5" id="KW-0812">Transmembrane</keyword>
<keyword evidence="11 13" id="KW-0503">Monooxygenase</keyword>
<organism evidence="13 14">
    <name type="scientific">Polypterus senegalus</name>
    <name type="common">Senegal bichir</name>
    <dbReference type="NCBI Taxonomy" id="55291"/>
    <lineage>
        <taxon>Eukaryota</taxon>
        <taxon>Metazoa</taxon>
        <taxon>Chordata</taxon>
        <taxon>Craniata</taxon>
        <taxon>Vertebrata</taxon>
        <taxon>Euteleostomi</taxon>
        <taxon>Actinopterygii</taxon>
        <taxon>Polypteriformes</taxon>
        <taxon>Polypteridae</taxon>
        <taxon>Polypterus</taxon>
    </lineage>
</organism>
<protein>
    <submittedName>
        <fullName evidence="13">FMO5 monooxygenase</fullName>
    </submittedName>
</protein>
<evidence type="ECO:0000313" key="14">
    <source>
        <dbReference type="Proteomes" id="UP000886611"/>
    </source>
</evidence>
<dbReference type="FunFam" id="3.50.50.60:FF:000042">
    <property type="entry name" value="Dimethylaniline monooxygenase [N-oxide-forming]"/>
    <property type="match status" value="1"/>
</dbReference>
<evidence type="ECO:0000256" key="7">
    <source>
        <dbReference type="ARBA" id="ARBA00022848"/>
    </source>
</evidence>
<evidence type="ECO:0000256" key="9">
    <source>
        <dbReference type="ARBA" id="ARBA00022989"/>
    </source>
</evidence>